<accession>L8GTE7</accession>
<dbReference type="Proteomes" id="UP000011083">
    <property type="component" value="Unassembled WGS sequence"/>
</dbReference>
<evidence type="ECO:0000313" key="2">
    <source>
        <dbReference type="EMBL" id="ELR16280.1"/>
    </source>
</evidence>
<protein>
    <submittedName>
        <fullName evidence="2">NmrA family protein</fullName>
    </submittedName>
</protein>
<dbReference type="InterPro" id="IPR008030">
    <property type="entry name" value="NmrA-like"/>
</dbReference>
<name>L8GTE7_ACACF</name>
<dbReference type="SUPFAM" id="SSF51735">
    <property type="entry name" value="NAD(P)-binding Rossmann-fold domains"/>
    <property type="match status" value="1"/>
</dbReference>
<organism evidence="2 3">
    <name type="scientific">Acanthamoeba castellanii (strain ATCC 30010 / Neff)</name>
    <dbReference type="NCBI Taxonomy" id="1257118"/>
    <lineage>
        <taxon>Eukaryota</taxon>
        <taxon>Amoebozoa</taxon>
        <taxon>Discosea</taxon>
        <taxon>Longamoebia</taxon>
        <taxon>Centramoebida</taxon>
        <taxon>Acanthamoebidae</taxon>
        <taxon>Acanthamoeba</taxon>
    </lineage>
</organism>
<dbReference type="OrthoDB" id="413314at2759"/>
<evidence type="ECO:0000313" key="3">
    <source>
        <dbReference type="Proteomes" id="UP000011083"/>
    </source>
</evidence>
<dbReference type="VEuPathDB" id="AmoebaDB:ACA1_202530"/>
<dbReference type="InterPro" id="IPR036291">
    <property type="entry name" value="NAD(P)-bd_dom_sf"/>
</dbReference>
<dbReference type="InterPro" id="IPR051604">
    <property type="entry name" value="Ergot_Alk_Oxidoreductase"/>
</dbReference>
<proteinExistence type="predicted"/>
<reference evidence="2 3" key="1">
    <citation type="journal article" date="2013" name="Genome Biol.">
        <title>Genome of Acanthamoeba castellanii highlights extensive lateral gene transfer and early evolution of tyrosine kinase signaling.</title>
        <authorList>
            <person name="Clarke M."/>
            <person name="Lohan A.J."/>
            <person name="Liu B."/>
            <person name="Lagkouvardos I."/>
            <person name="Roy S."/>
            <person name="Zafar N."/>
            <person name="Bertelli C."/>
            <person name="Schilde C."/>
            <person name="Kianianmomeni A."/>
            <person name="Burglin T.R."/>
            <person name="Frech C."/>
            <person name="Turcotte B."/>
            <person name="Kopec K.O."/>
            <person name="Synnott J.M."/>
            <person name="Choo C."/>
            <person name="Paponov I."/>
            <person name="Finkler A."/>
            <person name="Soon Heng Tan C."/>
            <person name="Hutchins A.P."/>
            <person name="Weinmeier T."/>
            <person name="Rattei T."/>
            <person name="Chu J.S."/>
            <person name="Gimenez G."/>
            <person name="Irimia M."/>
            <person name="Rigden D.J."/>
            <person name="Fitzpatrick D.A."/>
            <person name="Lorenzo-Morales J."/>
            <person name="Bateman A."/>
            <person name="Chiu C.H."/>
            <person name="Tang P."/>
            <person name="Hegemann P."/>
            <person name="Fromm H."/>
            <person name="Raoult D."/>
            <person name="Greub G."/>
            <person name="Miranda-Saavedra D."/>
            <person name="Chen N."/>
            <person name="Nash P."/>
            <person name="Ginger M.L."/>
            <person name="Horn M."/>
            <person name="Schaap P."/>
            <person name="Caler L."/>
            <person name="Loftus B."/>
        </authorList>
    </citation>
    <scope>NUCLEOTIDE SEQUENCE [LARGE SCALE GENOMIC DNA]</scope>
    <source>
        <strain evidence="2 3">Neff</strain>
    </source>
</reference>
<feature type="domain" description="NmrA-like" evidence="1">
    <location>
        <begin position="2"/>
        <end position="51"/>
    </location>
</feature>
<dbReference type="KEGG" id="acan:ACA1_202530"/>
<dbReference type="RefSeq" id="XP_004338293.1">
    <property type="nucleotide sequence ID" value="XM_004338245.1"/>
</dbReference>
<dbReference type="PANTHER" id="PTHR43162:SF1">
    <property type="entry name" value="PRESTALK A DIFFERENTIATION PROTEIN A"/>
    <property type="match status" value="1"/>
</dbReference>
<dbReference type="STRING" id="1257118.L8GTE7"/>
<dbReference type="Gene3D" id="3.40.50.720">
    <property type="entry name" value="NAD(P)-binding Rossmann-like Domain"/>
    <property type="match status" value="2"/>
</dbReference>
<dbReference type="PANTHER" id="PTHR43162">
    <property type="match status" value="1"/>
</dbReference>
<dbReference type="Pfam" id="PF05368">
    <property type="entry name" value="NmrA"/>
    <property type="match status" value="1"/>
</dbReference>
<evidence type="ECO:0000259" key="1">
    <source>
        <dbReference type="Pfam" id="PF05368"/>
    </source>
</evidence>
<sequence>MRIAVTAATGNTGVALVQALSQAGHQVAAITRDPLGKAAQELAALPGVEALTLEDAFNKPVDSDIFYARSHLAVEHFLEQGDIPFTSLRPNLFHNNVVGLDLASVAKTHQFRTMAHGASVASIDPADVGRAAAALLSLDDPSPHYGQKYTLTGPENINDQSVGEVLQEVLQTDVKFAGGVRDDEFPALFLAALAKLKQGKGDLAHTATSPEILALAPPRSTFKDYVTHYFAKRV</sequence>
<dbReference type="EMBL" id="KB008001">
    <property type="protein sequence ID" value="ELR16280.1"/>
    <property type="molecule type" value="Genomic_DNA"/>
</dbReference>
<dbReference type="GeneID" id="14917018"/>
<dbReference type="AlphaFoldDB" id="L8GTE7"/>
<keyword evidence="3" id="KW-1185">Reference proteome</keyword>
<gene>
    <name evidence="2" type="ORF">ACA1_202530</name>
</gene>